<dbReference type="Gene3D" id="3.30.40.10">
    <property type="entry name" value="Zinc/RING finger domain, C3HC4 (zinc finger)"/>
    <property type="match status" value="1"/>
</dbReference>
<keyword evidence="3" id="KW-0472">Membrane</keyword>
<dbReference type="Proteomes" id="UP000009131">
    <property type="component" value="Unassembled WGS sequence"/>
</dbReference>
<keyword evidence="1" id="KW-0863">Zinc-finger</keyword>
<sequence length="502" mass="54324">MGVLPAEYSTHSARHKQTAATTAAVGVTEHPLATHAASPAMADQNELTAALASLPDSDNAAAAGDADPPNGPTEAATQSDPTDSQVAAIVDPSSTPASPVEPQPFLTPAMRLRAGLARRMLIGLNGLGGHKRISLMLTGWWTIAQIVAFIVVLAVTHNDPCDQPLRAYLAVHVVRIALVFPINFYQALNPVSRDRDASTTAEDRAEREARRVLGSPLLDSRVILAHELLSILGLVMFVLGNVWYWSANTCRRDAPPLYWSSLITLITGYFYAAEVIFVVFSVLFFLPLVILLLRSFGVYTKKHEIGPLSKEEMEKLPLVLFVPLAADAPTTVSDTAVVDTTETATATATITSPTEPITENAKERSIRPSRRRRRLARLFTYPSRHRSSADKATTSSLEPNADEGGPYVRTPYPLRPLAENQATCSICLCDYEPPPLRGIVPDGEQPEFEPLRLLPCGHCLHKECVDAWFLTSGRCPICQADVRPAPKGKAQASSSNVEADAA</sequence>
<dbReference type="HOGENOM" id="CLU_031906_0_0_1"/>
<name>G7DVG1_MIXOS</name>
<dbReference type="PROSITE" id="PS50089">
    <property type="entry name" value="ZF_RING_2"/>
    <property type="match status" value="1"/>
</dbReference>
<feature type="compositionally biased region" description="Polar residues" evidence="2">
    <location>
        <begin position="75"/>
        <end position="84"/>
    </location>
</feature>
<feature type="transmembrane region" description="Helical" evidence="3">
    <location>
        <begin position="167"/>
        <end position="185"/>
    </location>
</feature>
<feature type="compositionally biased region" description="Low complexity" evidence="2">
    <location>
        <begin position="58"/>
        <end position="68"/>
    </location>
</feature>
<feature type="region of interest" description="Disordered" evidence="2">
    <location>
        <begin position="1"/>
        <end position="23"/>
    </location>
</feature>
<feature type="transmembrane region" description="Helical" evidence="3">
    <location>
        <begin position="133"/>
        <end position="155"/>
    </location>
</feature>
<feature type="region of interest" description="Disordered" evidence="2">
    <location>
        <begin position="383"/>
        <end position="407"/>
    </location>
</feature>
<dbReference type="InParanoid" id="G7DVG1"/>
<feature type="domain" description="RING-type" evidence="4">
    <location>
        <begin position="424"/>
        <end position="479"/>
    </location>
</feature>
<dbReference type="SMART" id="SM00184">
    <property type="entry name" value="RING"/>
    <property type="match status" value="1"/>
</dbReference>
<feature type="region of interest" description="Disordered" evidence="2">
    <location>
        <begin position="58"/>
        <end position="84"/>
    </location>
</feature>
<comment type="caution">
    <text evidence="5">The sequence shown here is derived from an EMBL/GenBank/DDBJ whole genome shotgun (WGS) entry which is preliminary data.</text>
</comment>
<gene>
    <name evidence="5" type="primary">Mo01224</name>
    <name evidence="5" type="ORF">E5Q_01224</name>
</gene>
<dbReference type="InterPro" id="IPR001841">
    <property type="entry name" value="Znf_RING"/>
</dbReference>
<keyword evidence="1" id="KW-0479">Metal-binding</keyword>
<dbReference type="InterPro" id="IPR013083">
    <property type="entry name" value="Znf_RING/FYVE/PHD"/>
</dbReference>
<keyword evidence="1" id="KW-0862">Zinc</keyword>
<dbReference type="PANTHER" id="PTHR46225:SF19">
    <property type="entry name" value="RING-TYPE DOMAIN-CONTAINING PROTEIN"/>
    <property type="match status" value="1"/>
</dbReference>
<accession>G7DVG1</accession>
<dbReference type="STRING" id="764103.G7DVG1"/>
<dbReference type="eggNOG" id="KOG0800">
    <property type="taxonomic scope" value="Eukaryota"/>
</dbReference>
<reference evidence="5 6" key="2">
    <citation type="journal article" date="2012" name="Open Biol.">
        <title>Characteristics of nucleosomes and linker DNA regions on the genome of the basidiomycete Mixia osmundae revealed by mono- and dinucleosome mapping.</title>
        <authorList>
            <person name="Nishida H."/>
            <person name="Kondo S."/>
            <person name="Matsumoto T."/>
            <person name="Suzuki Y."/>
            <person name="Yoshikawa H."/>
            <person name="Taylor T.D."/>
            <person name="Sugiyama J."/>
        </authorList>
    </citation>
    <scope>NUCLEOTIDE SEQUENCE [LARGE SCALE GENOMIC DNA]</scope>
    <source>
        <strain evidence="6">CBS 9802 / IAM 14324 / JCM 22182 / KY 12970</strain>
    </source>
</reference>
<dbReference type="RefSeq" id="XP_014568918.1">
    <property type="nucleotide sequence ID" value="XM_014713432.1"/>
</dbReference>
<feature type="transmembrane region" description="Helical" evidence="3">
    <location>
        <begin position="266"/>
        <end position="293"/>
    </location>
</feature>
<proteinExistence type="predicted"/>
<evidence type="ECO:0000313" key="5">
    <source>
        <dbReference type="EMBL" id="GAA94571.1"/>
    </source>
</evidence>
<dbReference type="SUPFAM" id="SSF57850">
    <property type="entry name" value="RING/U-box"/>
    <property type="match status" value="1"/>
</dbReference>
<feature type="transmembrane region" description="Helical" evidence="3">
    <location>
        <begin position="228"/>
        <end position="246"/>
    </location>
</feature>
<keyword evidence="3" id="KW-1133">Transmembrane helix</keyword>
<dbReference type="OrthoDB" id="8062037at2759"/>
<evidence type="ECO:0000313" key="6">
    <source>
        <dbReference type="Proteomes" id="UP000009131"/>
    </source>
</evidence>
<evidence type="ECO:0000259" key="4">
    <source>
        <dbReference type="PROSITE" id="PS50089"/>
    </source>
</evidence>
<dbReference type="AlphaFoldDB" id="G7DVG1"/>
<evidence type="ECO:0000256" key="2">
    <source>
        <dbReference type="SAM" id="MobiDB-lite"/>
    </source>
</evidence>
<dbReference type="OMA" id="CQKAVIP"/>
<keyword evidence="6" id="KW-1185">Reference proteome</keyword>
<protein>
    <recommendedName>
        <fullName evidence="4">RING-type domain-containing protein</fullName>
    </recommendedName>
</protein>
<dbReference type="EMBL" id="BABT02000039">
    <property type="protein sequence ID" value="GAA94571.1"/>
    <property type="molecule type" value="Genomic_DNA"/>
</dbReference>
<organism evidence="5 6">
    <name type="scientific">Mixia osmundae (strain CBS 9802 / IAM 14324 / JCM 22182 / KY 12970)</name>
    <dbReference type="NCBI Taxonomy" id="764103"/>
    <lineage>
        <taxon>Eukaryota</taxon>
        <taxon>Fungi</taxon>
        <taxon>Dikarya</taxon>
        <taxon>Basidiomycota</taxon>
        <taxon>Pucciniomycotina</taxon>
        <taxon>Mixiomycetes</taxon>
        <taxon>Mixiales</taxon>
        <taxon>Mixiaceae</taxon>
        <taxon>Mixia</taxon>
    </lineage>
</organism>
<keyword evidence="3" id="KW-0812">Transmembrane</keyword>
<dbReference type="GO" id="GO:0008270">
    <property type="term" value="F:zinc ion binding"/>
    <property type="evidence" value="ECO:0007669"/>
    <property type="project" value="UniProtKB-KW"/>
</dbReference>
<dbReference type="PANTHER" id="PTHR46225">
    <property type="entry name" value="C3H4 TYPE ZINC FINGER PROTEIN"/>
    <property type="match status" value="1"/>
</dbReference>
<evidence type="ECO:0000256" key="1">
    <source>
        <dbReference type="PROSITE-ProRule" id="PRU00175"/>
    </source>
</evidence>
<dbReference type="Pfam" id="PF13639">
    <property type="entry name" value="zf-RING_2"/>
    <property type="match status" value="1"/>
</dbReference>
<evidence type="ECO:0000256" key="3">
    <source>
        <dbReference type="SAM" id="Phobius"/>
    </source>
</evidence>
<reference evidence="5 6" key="1">
    <citation type="journal article" date="2011" name="J. Gen. Appl. Microbiol.">
        <title>Draft genome sequencing of the enigmatic basidiomycete Mixia osmundae.</title>
        <authorList>
            <person name="Nishida H."/>
            <person name="Nagatsuka Y."/>
            <person name="Sugiyama J."/>
        </authorList>
    </citation>
    <scope>NUCLEOTIDE SEQUENCE [LARGE SCALE GENOMIC DNA]</scope>
    <source>
        <strain evidence="6">CBS 9802 / IAM 14324 / JCM 22182 / KY 12970</strain>
    </source>
</reference>